<keyword evidence="1 2" id="KW-0129">CBS domain</keyword>
<feature type="domain" description="CBS" evidence="3">
    <location>
        <begin position="96"/>
        <end position="155"/>
    </location>
</feature>
<dbReference type="PROSITE" id="PS51371">
    <property type="entry name" value="CBS"/>
    <property type="match status" value="2"/>
</dbReference>
<dbReference type="SUPFAM" id="SSF54631">
    <property type="entry name" value="CBS-domain pair"/>
    <property type="match status" value="1"/>
</dbReference>
<feature type="domain" description="CBS" evidence="3">
    <location>
        <begin position="7"/>
        <end position="64"/>
    </location>
</feature>
<dbReference type="InterPro" id="IPR051257">
    <property type="entry name" value="Diverse_CBS-Domain"/>
</dbReference>
<dbReference type="InterPro" id="IPR046342">
    <property type="entry name" value="CBS_dom_sf"/>
</dbReference>
<dbReference type="Gene3D" id="3.10.580.10">
    <property type="entry name" value="CBS-domain"/>
    <property type="match status" value="1"/>
</dbReference>
<dbReference type="EMBL" id="CP003179">
    <property type="protein sequence ID" value="AEW06271.1"/>
    <property type="molecule type" value="Genomic_DNA"/>
</dbReference>
<accession>G8TYL0</accession>
<reference evidence="4 5" key="2">
    <citation type="journal article" date="2012" name="Stand. Genomic Sci.">
        <title>Complete genome sequence of the moderately thermophilic mineral-sulfide-oxidizing firmicute Sulfobacillus acidophilus type strain (NAL(T)).</title>
        <authorList>
            <person name="Anderson I."/>
            <person name="Chertkov O."/>
            <person name="Chen A."/>
            <person name="Saunders E."/>
            <person name="Lapidus A."/>
            <person name="Nolan M."/>
            <person name="Lucas S."/>
            <person name="Hammon N."/>
            <person name="Deshpande S."/>
            <person name="Cheng J.F."/>
            <person name="Han C."/>
            <person name="Tapia R."/>
            <person name="Goodwin L.A."/>
            <person name="Pitluck S."/>
            <person name="Liolios K."/>
            <person name="Pagani I."/>
            <person name="Ivanova N."/>
            <person name="Mikhailova N."/>
            <person name="Pati A."/>
            <person name="Palaniappan K."/>
            <person name="Land M."/>
            <person name="Pan C."/>
            <person name="Rohde M."/>
            <person name="Pukall R."/>
            <person name="Goker M."/>
            <person name="Detter J.C."/>
            <person name="Woyke T."/>
            <person name="Bristow J."/>
            <person name="Eisen J.A."/>
            <person name="Markowitz V."/>
            <person name="Hugenholtz P."/>
            <person name="Kyrpides N.C."/>
            <person name="Klenk H.P."/>
            <person name="Mavromatis K."/>
        </authorList>
    </citation>
    <scope>NUCLEOTIDE SEQUENCE [LARGE SCALE GENOMIC DNA]</scope>
    <source>
        <strain evidence="5">ATCC 700253 / DSM 10332 / NAL</strain>
    </source>
</reference>
<dbReference type="PATRIC" id="fig|679936.5.peg.2903"/>
<evidence type="ECO:0000313" key="4">
    <source>
        <dbReference type="EMBL" id="AEW06271.1"/>
    </source>
</evidence>
<protein>
    <submittedName>
        <fullName evidence="4">Transcriptional regulator, XRE family</fullName>
    </submittedName>
</protein>
<dbReference type="PANTHER" id="PTHR43080">
    <property type="entry name" value="CBS DOMAIN-CONTAINING PROTEIN CBSX3, MITOCHONDRIAL"/>
    <property type="match status" value="1"/>
</dbReference>
<dbReference type="STRING" id="679936.Sulac_2810"/>
<evidence type="ECO:0000256" key="2">
    <source>
        <dbReference type="PROSITE-ProRule" id="PRU00703"/>
    </source>
</evidence>
<organism evidence="4 5">
    <name type="scientific">Sulfobacillus acidophilus (strain ATCC 700253 / DSM 10332 / NAL)</name>
    <dbReference type="NCBI Taxonomy" id="679936"/>
    <lineage>
        <taxon>Bacteria</taxon>
        <taxon>Bacillati</taxon>
        <taxon>Bacillota</taxon>
        <taxon>Clostridia</taxon>
        <taxon>Eubacteriales</taxon>
        <taxon>Clostridiales Family XVII. Incertae Sedis</taxon>
        <taxon>Sulfobacillus</taxon>
    </lineage>
</organism>
<dbReference type="InterPro" id="IPR000644">
    <property type="entry name" value="CBS_dom"/>
</dbReference>
<dbReference type="KEGG" id="sap:Sulac_2810"/>
<name>G8TYL0_SULAD</name>
<evidence type="ECO:0000259" key="3">
    <source>
        <dbReference type="PROSITE" id="PS51371"/>
    </source>
</evidence>
<dbReference type="Proteomes" id="UP000005439">
    <property type="component" value="Chromosome"/>
</dbReference>
<proteinExistence type="predicted"/>
<dbReference type="CDD" id="cd04586">
    <property type="entry name" value="CBS_pair_BON_assoc"/>
    <property type="match status" value="1"/>
</dbReference>
<dbReference type="AlphaFoldDB" id="G8TYL0"/>
<dbReference type="Pfam" id="PF00571">
    <property type="entry name" value="CBS"/>
    <property type="match status" value="2"/>
</dbReference>
<evidence type="ECO:0000313" key="5">
    <source>
        <dbReference type="Proteomes" id="UP000005439"/>
    </source>
</evidence>
<dbReference type="SMART" id="SM00116">
    <property type="entry name" value="CBS"/>
    <property type="match status" value="2"/>
</dbReference>
<reference evidence="5" key="1">
    <citation type="submission" date="2011-12" db="EMBL/GenBank/DDBJ databases">
        <title>The complete genome of chromosome of Sulfobacillus acidophilus DSM 10332.</title>
        <authorList>
            <person name="Lucas S."/>
            <person name="Han J."/>
            <person name="Lapidus A."/>
            <person name="Bruce D."/>
            <person name="Goodwin L."/>
            <person name="Pitluck S."/>
            <person name="Peters L."/>
            <person name="Kyrpides N."/>
            <person name="Mavromatis K."/>
            <person name="Ivanova N."/>
            <person name="Mikhailova N."/>
            <person name="Chertkov O."/>
            <person name="Saunders E."/>
            <person name="Detter J.C."/>
            <person name="Tapia R."/>
            <person name="Han C."/>
            <person name="Land M."/>
            <person name="Hauser L."/>
            <person name="Markowitz V."/>
            <person name="Cheng J.-F."/>
            <person name="Hugenholtz P."/>
            <person name="Woyke T."/>
            <person name="Wu D."/>
            <person name="Pukall R."/>
            <person name="Gehrich-Schroeter G."/>
            <person name="Schneider S."/>
            <person name="Klenk H.-P."/>
            <person name="Eisen J.A."/>
        </authorList>
    </citation>
    <scope>NUCLEOTIDE SEQUENCE [LARGE SCALE GENOMIC DNA]</scope>
    <source>
        <strain evidence="5">ATCC 700253 / DSM 10332 / NAL</strain>
    </source>
</reference>
<sequence length="165" mass="18013">MIARDLMTTRVIQIQSTATIAEAVTLLKRHTISGLPVVDAKGRLVGAITGGDVLRLFQQRAQKVYYSLIGQTHVIIDESVYQDRDQLLSLPVQKMMSRGAVTVSPDTPVGEIADLMLSQNVRRVFVLEGSRLVGVITRNDIVRWLVSHVDDPRPTPAESGPGGDA</sequence>
<evidence type="ECO:0000256" key="1">
    <source>
        <dbReference type="ARBA" id="ARBA00023122"/>
    </source>
</evidence>
<dbReference type="HOGENOM" id="CLU_040681_9_0_9"/>
<keyword evidence="5" id="KW-1185">Reference proteome</keyword>
<gene>
    <name evidence="4" type="ordered locus">Sulac_2810</name>
</gene>
<dbReference type="PANTHER" id="PTHR43080:SF26">
    <property type="entry name" value="REGULATORY PROTEIN"/>
    <property type="match status" value="1"/>
</dbReference>